<sequence>MATDSVPDTSSSALTSAAPLSASPPSGSSSHSSILSVQSNSPSTPLSSSAPFTSAATLGTSAGVATSALLATPSSIASSSSPPSSSTSSSTPQTLTSTIATSSKQSHTTDESSSESSALSSLLMLSTSSPLPAKAISAPSTTTTLGHHVKTEDQGSMEREQLLSHHQKSSAYQSSLSPSHRQQSQNQDSEMEDVSMPRPASLSSAVPSTSHNSTVAGSRKRLASPDSPAGDRCSSRFSEGMSVTPTPSPRLPPHGSEEPSSIRSVSPRVRKNSVSGAKKENKVGVTATSCANCGTTTTPLWRRAGNGQTICNACGLYFKARNLTRPPWLKRNPAGKKGEEGGSDMDDVDEHPNPTTTSGAGSGSTPSKAMDGTGSADPSETAAKVEKTSDGECAGSCPGDGNCNGEGGAESCAGCPSFNQHQTNRQHLVCANCSTTTTPLWRRDSGGNTICNACGLYFKLHNVHRPVTMKRAVIKRRKRVNLLANSPPLVPQEGSEQTTAVPTKAQAKASAKAAAAATATATTSQSKQAPPTASDLEPAEAEAQAAKQGKTATKRRKVQATAGPRVPAIEDMIVPKRAANGQTEWLMKEPTSTSTSGTVSSSLTALKRSVSPIENIGSNRHEEREAESHERSRYDTTVHRSSHNQSHNHGAHGRTTQSHAYSHSSTNSQDQHRSTSDLSSHRSSPTPTSTASSSRYSANVHQSNGPYPSSQSMSMSRYPMNPLPAPIRSQPSYSYSHAMHLPHYNYQLPHQQRSPPHEPHAITMQGYQAPPISRSSDMDDGSHSSSHVSSSGWNTRLPGYATMSLSSSNTRLSSTGIVHSSNAHPSSPPMYPRHGDDGPSRGYSYYSSVDSPSSHGGYHRSQSPTHESRSANILPPPNGYGPRSSHSSGSAGNQGSISGSGHHTSNGGRSGYGSSYGHRGLPSLLNPIHGSHDKGGDRRDNEGSDEQPHRLPPISMPHSHSQSHHSGSPSQHQPLPRASEILHQSSQDRDHHSSYSSVHGSRRVSSPPVDPSSSSTTTLPGGTNAGSGAATSTSSGSNLPNKDVLQQTREDLQREVSHLSMLLGRAAAVLNGLDQALGSNGGNKSSSAPSSSLPVSAGESSEAPASAADAAALVNDLKTSSALASLMALSASGDRVHHHSSSSASSQQQSQHHHHSQHQEHSYHGSHDNGVDSDRNRSIEDQHVYPPPPPPPLHRHAQALPYPLPRRE</sequence>
<proteinExistence type="predicted"/>
<feature type="compositionally biased region" description="Low complexity" evidence="9">
    <location>
        <begin position="541"/>
        <end position="551"/>
    </location>
</feature>
<feature type="compositionally biased region" description="Basic and acidic residues" evidence="9">
    <location>
        <begin position="149"/>
        <end position="163"/>
    </location>
</feature>
<dbReference type="GO" id="GO:0000981">
    <property type="term" value="F:DNA-binding transcription factor activity, RNA polymerase II-specific"/>
    <property type="evidence" value="ECO:0007669"/>
    <property type="project" value="TreeGrafter"/>
</dbReference>
<feature type="region of interest" description="Disordered" evidence="9">
    <location>
        <begin position="485"/>
        <end position="731"/>
    </location>
</feature>
<dbReference type="GO" id="GO:0008270">
    <property type="term" value="F:zinc ion binding"/>
    <property type="evidence" value="ECO:0007669"/>
    <property type="project" value="UniProtKB-KW"/>
</dbReference>
<keyword evidence="2" id="KW-0479">Metal-binding</keyword>
<feature type="compositionally biased region" description="Basic and acidic residues" evidence="9">
    <location>
        <begin position="619"/>
        <end position="638"/>
    </location>
</feature>
<keyword evidence="6" id="KW-0804">Transcription</keyword>
<evidence type="ECO:0000256" key="3">
    <source>
        <dbReference type="ARBA" id="ARBA00022771"/>
    </source>
</evidence>
<keyword evidence="7" id="KW-0539">Nucleus</keyword>
<gene>
    <name evidence="11" type="ORF">EMPS_04621</name>
</gene>
<feature type="compositionally biased region" description="Low complexity" evidence="9">
    <location>
        <begin position="842"/>
        <end position="856"/>
    </location>
</feature>
<keyword evidence="5" id="KW-0805">Transcription regulation</keyword>
<feature type="compositionally biased region" description="Low complexity" evidence="9">
    <location>
        <begin position="1141"/>
        <end position="1150"/>
    </location>
</feature>
<feature type="compositionally biased region" description="Polar residues" evidence="9">
    <location>
        <begin position="235"/>
        <end position="245"/>
    </location>
</feature>
<protein>
    <submittedName>
        <fullName evidence="11">GATA-binding protein, other eukaryote</fullName>
    </submittedName>
</protein>
<comment type="subcellular location">
    <subcellularLocation>
        <location evidence="1">Nucleus</location>
    </subcellularLocation>
</comment>
<feature type="compositionally biased region" description="Basic and acidic residues" evidence="9">
    <location>
        <begin position="1157"/>
        <end position="1183"/>
    </location>
</feature>
<keyword evidence="3 8" id="KW-0863">Zinc-finger</keyword>
<feature type="domain" description="GATA-type" evidence="10">
    <location>
        <begin position="424"/>
        <end position="477"/>
    </location>
</feature>
<reference evidence="11" key="2">
    <citation type="journal article" date="2022" name="Microbiol. Resour. Announc.">
        <title>Whole-Genome Sequence of Entomortierella parvispora E1425, a Mucoromycotan Fungus Associated with Burkholderiaceae-Related Endosymbiotic Bacteria.</title>
        <authorList>
            <person name="Herlambang A."/>
            <person name="Guo Y."/>
            <person name="Takashima Y."/>
            <person name="Narisawa K."/>
            <person name="Ohta H."/>
            <person name="Nishizawa T."/>
        </authorList>
    </citation>
    <scope>NUCLEOTIDE SEQUENCE</scope>
    <source>
        <strain evidence="11">E1425</strain>
    </source>
</reference>
<evidence type="ECO:0000256" key="1">
    <source>
        <dbReference type="ARBA" id="ARBA00004123"/>
    </source>
</evidence>
<evidence type="ECO:0000313" key="11">
    <source>
        <dbReference type="EMBL" id="GJJ72264.1"/>
    </source>
</evidence>
<keyword evidence="12" id="KW-1185">Reference proteome</keyword>
<feature type="region of interest" description="Disordered" evidence="9">
    <location>
        <begin position="1080"/>
        <end position="1100"/>
    </location>
</feature>
<dbReference type="GO" id="GO:0000978">
    <property type="term" value="F:RNA polymerase II cis-regulatory region sequence-specific DNA binding"/>
    <property type="evidence" value="ECO:0007669"/>
    <property type="project" value="TreeGrafter"/>
</dbReference>
<dbReference type="GO" id="GO:0005634">
    <property type="term" value="C:nucleus"/>
    <property type="evidence" value="ECO:0007669"/>
    <property type="project" value="UniProtKB-SubCell"/>
</dbReference>
<feature type="compositionally biased region" description="Polar residues" evidence="9">
    <location>
        <begin position="884"/>
        <end position="906"/>
    </location>
</feature>
<dbReference type="SMART" id="SM00401">
    <property type="entry name" value="ZnF_GATA"/>
    <property type="match status" value="2"/>
</dbReference>
<dbReference type="SUPFAM" id="SSF57716">
    <property type="entry name" value="Glucocorticoid receptor-like (DNA-binding domain)"/>
    <property type="match status" value="2"/>
</dbReference>
<feature type="compositionally biased region" description="Low complexity" evidence="9">
    <location>
        <begin position="804"/>
        <end position="815"/>
    </location>
</feature>
<dbReference type="InterPro" id="IPR039355">
    <property type="entry name" value="Transcription_factor_GATA"/>
</dbReference>
<feature type="region of interest" description="Disordered" evidence="9">
    <location>
        <begin position="1"/>
        <end position="54"/>
    </location>
</feature>
<dbReference type="PANTHER" id="PTHR10071">
    <property type="entry name" value="TRANSCRIPTION FACTOR GATA FAMILY MEMBER"/>
    <property type="match status" value="1"/>
</dbReference>
<evidence type="ECO:0000256" key="8">
    <source>
        <dbReference type="PROSITE-ProRule" id="PRU00094"/>
    </source>
</evidence>
<dbReference type="PRINTS" id="PR00619">
    <property type="entry name" value="GATAZNFINGER"/>
</dbReference>
<evidence type="ECO:0000313" key="12">
    <source>
        <dbReference type="Proteomes" id="UP000827284"/>
    </source>
</evidence>
<evidence type="ECO:0000256" key="7">
    <source>
        <dbReference type="ARBA" id="ARBA00023242"/>
    </source>
</evidence>
<feature type="region of interest" description="Disordered" evidence="9">
    <location>
        <begin position="1133"/>
        <end position="1208"/>
    </location>
</feature>
<name>A0A9P3LVR0_9FUNG</name>
<feature type="compositionally biased region" description="Polar residues" evidence="9">
    <location>
        <begin position="816"/>
        <end position="825"/>
    </location>
</feature>
<accession>A0A9P3LVR0</accession>
<feature type="compositionally biased region" description="Polar residues" evidence="9">
    <location>
        <begin position="201"/>
        <end position="216"/>
    </location>
</feature>
<dbReference type="Pfam" id="PF00320">
    <property type="entry name" value="GATA"/>
    <property type="match status" value="2"/>
</dbReference>
<evidence type="ECO:0000256" key="9">
    <source>
        <dbReference type="SAM" id="MobiDB-lite"/>
    </source>
</evidence>
<feature type="region of interest" description="Disordered" evidence="9">
    <location>
        <begin position="769"/>
        <end position="1042"/>
    </location>
</feature>
<dbReference type="PANTHER" id="PTHR10071:SF335">
    <property type="entry name" value="IRON-SENSING TRANSCRIPTIONAL REPRESSOR-RELATED"/>
    <property type="match status" value="1"/>
</dbReference>
<feature type="compositionally biased region" description="Polar residues" evidence="9">
    <location>
        <begin position="643"/>
        <end position="669"/>
    </location>
</feature>
<dbReference type="CDD" id="cd00202">
    <property type="entry name" value="ZnF_GATA"/>
    <property type="match status" value="2"/>
</dbReference>
<evidence type="ECO:0000256" key="5">
    <source>
        <dbReference type="ARBA" id="ARBA00023015"/>
    </source>
</evidence>
<organism evidence="11 12">
    <name type="scientific">Entomortierella parvispora</name>
    <dbReference type="NCBI Taxonomy" id="205924"/>
    <lineage>
        <taxon>Eukaryota</taxon>
        <taxon>Fungi</taxon>
        <taxon>Fungi incertae sedis</taxon>
        <taxon>Mucoromycota</taxon>
        <taxon>Mortierellomycotina</taxon>
        <taxon>Mortierellomycetes</taxon>
        <taxon>Mortierellales</taxon>
        <taxon>Mortierellaceae</taxon>
        <taxon>Entomortierella</taxon>
    </lineage>
</organism>
<feature type="domain" description="GATA-type" evidence="10">
    <location>
        <begin position="284"/>
        <end position="337"/>
    </location>
</feature>
<comment type="caution">
    <text evidence="11">The sequence shown here is derived from an EMBL/GenBank/DDBJ whole genome shotgun (WGS) entry which is preliminary data.</text>
</comment>
<dbReference type="PROSITE" id="PS00344">
    <property type="entry name" value="GATA_ZN_FINGER_1"/>
    <property type="match status" value="2"/>
</dbReference>
<evidence type="ECO:0000256" key="6">
    <source>
        <dbReference type="ARBA" id="ARBA00023163"/>
    </source>
</evidence>
<feature type="compositionally biased region" description="Low complexity" evidence="9">
    <location>
        <begin position="1082"/>
        <end position="1100"/>
    </location>
</feature>
<feature type="region of interest" description="Disordered" evidence="9">
    <location>
        <begin position="73"/>
        <end position="284"/>
    </location>
</feature>
<feature type="compositionally biased region" description="Low complexity" evidence="9">
    <location>
        <begin position="591"/>
        <end position="604"/>
    </location>
</feature>
<feature type="compositionally biased region" description="Low complexity" evidence="9">
    <location>
        <begin position="1003"/>
        <end position="1038"/>
    </location>
</feature>
<feature type="compositionally biased region" description="Low complexity" evidence="9">
    <location>
        <begin position="10"/>
        <end position="54"/>
    </location>
</feature>
<keyword evidence="4" id="KW-0862">Zinc</keyword>
<feature type="compositionally biased region" description="Low complexity" evidence="9">
    <location>
        <begin position="258"/>
        <end position="267"/>
    </location>
</feature>
<dbReference type="Proteomes" id="UP000827284">
    <property type="component" value="Unassembled WGS sequence"/>
</dbReference>
<dbReference type="FunFam" id="3.30.50.10:FF:000007">
    <property type="entry name" value="Nitrogen regulatory AreA, N-terminal"/>
    <property type="match status" value="1"/>
</dbReference>
<dbReference type="InterPro" id="IPR013088">
    <property type="entry name" value="Znf_NHR/GATA"/>
</dbReference>
<evidence type="ECO:0000256" key="4">
    <source>
        <dbReference type="ARBA" id="ARBA00022833"/>
    </source>
</evidence>
<feature type="compositionally biased region" description="Low complexity" evidence="9">
    <location>
        <begin position="114"/>
        <end position="131"/>
    </location>
</feature>
<feature type="compositionally biased region" description="Polar residues" evidence="9">
    <location>
        <begin position="699"/>
        <end position="715"/>
    </location>
</feature>
<feature type="compositionally biased region" description="Basic and acidic residues" evidence="9">
    <location>
        <begin position="930"/>
        <end position="949"/>
    </location>
</feature>
<feature type="compositionally biased region" description="Low complexity" evidence="9">
    <location>
        <begin position="956"/>
        <end position="974"/>
    </location>
</feature>
<dbReference type="GO" id="GO:0000122">
    <property type="term" value="P:negative regulation of transcription by RNA polymerase II"/>
    <property type="evidence" value="ECO:0007669"/>
    <property type="project" value="TreeGrafter"/>
</dbReference>
<dbReference type="EMBL" id="BQFW01000006">
    <property type="protein sequence ID" value="GJJ72264.1"/>
    <property type="molecule type" value="Genomic_DNA"/>
</dbReference>
<feature type="compositionally biased region" description="Polar residues" evidence="9">
    <location>
        <begin position="169"/>
        <end position="188"/>
    </location>
</feature>
<feature type="compositionally biased region" description="Low complexity" evidence="9">
    <location>
        <begin position="353"/>
        <end position="367"/>
    </location>
</feature>
<dbReference type="PROSITE" id="PS50114">
    <property type="entry name" value="GATA_ZN_FINGER_2"/>
    <property type="match status" value="2"/>
</dbReference>
<feature type="region of interest" description="Disordered" evidence="9">
    <location>
        <begin position="326"/>
        <end position="394"/>
    </location>
</feature>
<dbReference type="OrthoDB" id="515401at2759"/>
<reference evidence="11" key="1">
    <citation type="submission" date="2021-11" db="EMBL/GenBank/DDBJ databases">
        <authorList>
            <person name="Herlambang A."/>
            <person name="Guo Y."/>
            <person name="Takashima Y."/>
            <person name="Nishizawa T."/>
        </authorList>
    </citation>
    <scope>NUCLEOTIDE SEQUENCE</scope>
    <source>
        <strain evidence="11">E1425</strain>
    </source>
</reference>
<evidence type="ECO:0000259" key="10">
    <source>
        <dbReference type="PROSITE" id="PS50114"/>
    </source>
</evidence>
<feature type="compositionally biased region" description="Low complexity" evidence="9">
    <location>
        <begin position="73"/>
        <end position="98"/>
    </location>
</feature>
<dbReference type="AlphaFoldDB" id="A0A9P3LVR0"/>
<feature type="compositionally biased region" description="Low complexity" evidence="9">
    <location>
        <begin position="503"/>
        <end position="529"/>
    </location>
</feature>
<feature type="compositionally biased region" description="Low complexity" evidence="9">
    <location>
        <begin position="676"/>
        <end position="698"/>
    </location>
</feature>
<evidence type="ECO:0000256" key="2">
    <source>
        <dbReference type="ARBA" id="ARBA00022723"/>
    </source>
</evidence>
<dbReference type="Gene3D" id="3.30.50.10">
    <property type="entry name" value="Erythroid Transcription Factor GATA-1, subunit A"/>
    <property type="match status" value="2"/>
</dbReference>
<dbReference type="InterPro" id="IPR000679">
    <property type="entry name" value="Znf_GATA"/>
</dbReference>
<dbReference type="GO" id="GO:0045944">
    <property type="term" value="P:positive regulation of transcription by RNA polymerase II"/>
    <property type="evidence" value="ECO:0007669"/>
    <property type="project" value="TreeGrafter"/>
</dbReference>